<name>A0A2S9YXG1_9BACT</name>
<evidence type="ECO:0008006" key="3">
    <source>
        <dbReference type="Google" id="ProtNLM"/>
    </source>
</evidence>
<dbReference type="AlphaFoldDB" id="A0A2S9YXG1"/>
<reference evidence="1 2" key="1">
    <citation type="submission" date="2018-03" db="EMBL/GenBank/DDBJ databases">
        <title>Draft Genome Sequences of the Obligatory Marine Myxobacteria Enhygromyxa salina SWB007.</title>
        <authorList>
            <person name="Poehlein A."/>
            <person name="Moghaddam J.A."/>
            <person name="Harms H."/>
            <person name="Alanjari M."/>
            <person name="Koenig G.M."/>
            <person name="Daniel R."/>
            <person name="Schaeberle T.F."/>
        </authorList>
    </citation>
    <scope>NUCLEOTIDE SEQUENCE [LARGE SCALE GENOMIC DNA]</scope>
    <source>
        <strain evidence="1 2">SWB007</strain>
    </source>
</reference>
<evidence type="ECO:0000313" key="1">
    <source>
        <dbReference type="EMBL" id="PRQ09785.1"/>
    </source>
</evidence>
<comment type="caution">
    <text evidence="1">The sequence shown here is derived from an EMBL/GenBank/DDBJ whole genome shotgun (WGS) entry which is preliminary data.</text>
</comment>
<evidence type="ECO:0000313" key="2">
    <source>
        <dbReference type="Proteomes" id="UP000238823"/>
    </source>
</evidence>
<organism evidence="1 2">
    <name type="scientific">Enhygromyxa salina</name>
    <dbReference type="NCBI Taxonomy" id="215803"/>
    <lineage>
        <taxon>Bacteria</taxon>
        <taxon>Pseudomonadati</taxon>
        <taxon>Myxococcota</taxon>
        <taxon>Polyangia</taxon>
        <taxon>Nannocystales</taxon>
        <taxon>Nannocystaceae</taxon>
        <taxon>Enhygromyxa</taxon>
    </lineage>
</organism>
<sequence>MPAPHCQLAEGAQARAREQPHRAYYLSCVGRWRCELDMRITDTERLRHSEMPLLDRVALRLVSAWPAWLGRLRLDTSVHFEGPVVVHTTRVRWLGLPMMLSVERIEFDDDGRSFTLEGEQRVAPLWWRARAVVGAGEVDEDTEHARYRLTWLGAPLQQSTIRGADALALHQLGPGFEGTQHLRRLSGDLP</sequence>
<protein>
    <recommendedName>
        <fullName evidence="3">DUF4166 domain-containing protein</fullName>
    </recommendedName>
</protein>
<dbReference type="Proteomes" id="UP000238823">
    <property type="component" value="Unassembled WGS sequence"/>
</dbReference>
<dbReference type="OrthoDB" id="9788640at2"/>
<dbReference type="EMBL" id="PVNL01000013">
    <property type="protein sequence ID" value="PRQ09785.1"/>
    <property type="molecule type" value="Genomic_DNA"/>
</dbReference>
<gene>
    <name evidence="1" type="ORF">ENSA7_05400</name>
</gene>
<proteinExistence type="predicted"/>
<dbReference type="RefSeq" id="WP_106087624.1">
    <property type="nucleotide sequence ID" value="NZ_PVNL01000013.1"/>
</dbReference>
<accession>A0A2S9YXG1</accession>